<evidence type="ECO:0000313" key="2">
    <source>
        <dbReference type="EMBL" id="TKV94482.1"/>
    </source>
</evidence>
<dbReference type="Gramene" id="TKV94482">
    <property type="protein sequence ID" value="TKV94482"/>
    <property type="gene ID" value="SEVIR_9G298100v2"/>
</dbReference>
<name>A0A4U6T3F8_SETVI</name>
<dbReference type="AlphaFoldDB" id="A0A4U6T3F8"/>
<protein>
    <submittedName>
        <fullName evidence="2">Uncharacterized protein</fullName>
    </submittedName>
</protein>
<evidence type="ECO:0000256" key="1">
    <source>
        <dbReference type="SAM" id="MobiDB-lite"/>
    </source>
</evidence>
<feature type="region of interest" description="Disordered" evidence="1">
    <location>
        <begin position="1"/>
        <end position="137"/>
    </location>
</feature>
<dbReference type="Proteomes" id="UP000298652">
    <property type="component" value="Chromosome 9"/>
</dbReference>
<organism evidence="2 3">
    <name type="scientific">Setaria viridis</name>
    <name type="common">Green bristlegrass</name>
    <name type="synonym">Setaria italica subsp. viridis</name>
    <dbReference type="NCBI Taxonomy" id="4556"/>
    <lineage>
        <taxon>Eukaryota</taxon>
        <taxon>Viridiplantae</taxon>
        <taxon>Streptophyta</taxon>
        <taxon>Embryophyta</taxon>
        <taxon>Tracheophyta</taxon>
        <taxon>Spermatophyta</taxon>
        <taxon>Magnoliopsida</taxon>
        <taxon>Liliopsida</taxon>
        <taxon>Poales</taxon>
        <taxon>Poaceae</taxon>
        <taxon>PACMAD clade</taxon>
        <taxon>Panicoideae</taxon>
        <taxon>Panicodae</taxon>
        <taxon>Paniceae</taxon>
        <taxon>Cenchrinae</taxon>
        <taxon>Setaria</taxon>
    </lineage>
</organism>
<evidence type="ECO:0000313" key="3">
    <source>
        <dbReference type="Proteomes" id="UP000298652"/>
    </source>
</evidence>
<gene>
    <name evidence="2" type="ORF">SEVIR_9G298100v2</name>
</gene>
<dbReference type="EMBL" id="CM016560">
    <property type="protein sequence ID" value="TKV94482.1"/>
    <property type="molecule type" value="Genomic_DNA"/>
</dbReference>
<reference evidence="2" key="1">
    <citation type="submission" date="2019-03" db="EMBL/GenBank/DDBJ databases">
        <title>WGS assembly of Setaria viridis.</title>
        <authorList>
            <person name="Huang P."/>
            <person name="Jenkins J."/>
            <person name="Grimwood J."/>
            <person name="Barry K."/>
            <person name="Healey A."/>
            <person name="Mamidi S."/>
            <person name="Sreedasyam A."/>
            <person name="Shu S."/>
            <person name="Feldman M."/>
            <person name="Wu J."/>
            <person name="Yu Y."/>
            <person name="Chen C."/>
            <person name="Johnson J."/>
            <person name="Rokhsar D."/>
            <person name="Baxter I."/>
            <person name="Schmutz J."/>
            <person name="Brutnell T."/>
            <person name="Kellogg E."/>
        </authorList>
    </citation>
    <scope>NUCLEOTIDE SEQUENCE [LARGE SCALE GENOMIC DNA]</scope>
</reference>
<accession>A0A4U6T3F8</accession>
<sequence length="175" mass="18793">MSGTPPRPTAVPGSGASDLPPRGSALSDRDPGVGGARPLTTRFRLAQPWARGSDSLGPPRRISPSGADLVIRGTHGLHRPEQREDSPVLGPHAPGSRDVMPALREPSSGRRHPPSLPTDTRVAMKRPHRDPAPTDTEEAIWRDDSWRIAALLLQHTRRQTPKAGEGAGCLGTWFV</sequence>
<keyword evidence="3" id="KW-1185">Reference proteome</keyword>
<proteinExistence type="predicted"/>